<evidence type="ECO:0000313" key="1">
    <source>
        <dbReference type="EMBL" id="MBF0858200.1"/>
    </source>
</evidence>
<protein>
    <submittedName>
        <fullName evidence="1">Uncharacterized protein</fullName>
    </submittedName>
</protein>
<reference evidence="1" key="1">
    <citation type="submission" date="2020-04" db="EMBL/GenBank/DDBJ databases">
        <authorList>
            <person name="Sombolestani A."/>
        </authorList>
    </citation>
    <scope>NUCLEOTIDE SEQUENCE</scope>
    <source>
        <strain evidence="1">LMG 31484</strain>
    </source>
</reference>
<evidence type="ECO:0000313" key="2">
    <source>
        <dbReference type="Proteomes" id="UP000623107"/>
    </source>
</evidence>
<comment type="caution">
    <text evidence="1">The sequence shown here is derived from an EMBL/GenBank/DDBJ whole genome shotgun (WGS) entry which is preliminary data.</text>
</comment>
<proteinExistence type="predicted"/>
<dbReference type="EMBL" id="JABCQG010000003">
    <property type="protein sequence ID" value="MBF0858200.1"/>
    <property type="molecule type" value="Genomic_DNA"/>
</dbReference>
<gene>
    <name evidence="1" type="ORF">HKD24_03100</name>
</gene>
<name>A0ABR9Y318_9PROT</name>
<keyword evidence="2" id="KW-1185">Reference proteome</keyword>
<organism evidence="1 2">
    <name type="scientific">Gluconobacter vitians</name>
    <dbReference type="NCBI Taxonomy" id="2728102"/>
    <lineage>
        <taxon>Bacteria</taxon>
        <taxon>Pseudomonadati</taxon>
        <taxon>Pseudomonadota</taxon>
        <taxon>Alphaproteobacteria</taxon>
        <taxon>Acetobacterales</taxon>
        <taxon>Acetobacteraceae</taxon>
        <taxon>Gluconobacter</taxon>
    </lineage>
</organism>
<accession>A0ABR9Y318</accession>
<reference evidence="1" key="2">
    <citation type="submission" date="2020-11" db="EMBL/GenBank/DDBJ databases">
        <title>Description of novel Gluconobacter species.</title>
        <authorList>
            <person name="Cleenwerck I."/>
            <person name="Cnockaert M."/>
            <person name="Borremans W."/>
            <person name="Wieme A.D."/>
            <person name="De Vuyst L."/>
            <person name="Vandamme P."/>
        </authorList>
    </citation>
    <scope>NUCLEOTIDE SEQUENCE</scope>
    <source>
        <strain evidence="1">LMG 31484</strain>
    </source>
</reference>
<dbReference type="Proteomes" id="UP000623107">
    <property type="component" value="Unassembled WGS sequence"/>
</dbReference>
<sequence>MSGRTDTERLDWLECNGRDIWRYTSGFLVMTKKDIKPSDGMSGETLRAAIDAAMDAEERG</sequence>
<dbReference type="RefSeq" id="WP_194258983.1">
    <property type="nucleotide sequence ID" value="NZ_JABCQG010000003.1"/>
</dbReference>